<organism evidence="1">
    <name type="scientific">Phaffia rhodozyma</name>
    <name type="common">Yeast</name>
    <name type="synonym">Xanthophyllomyces dendrorhous</name>
    <dbReference type="NCBI Taxonomy" id="264483"/>
    <lineage>
        <taxon>Eukaryota</taxon>
        <taxon>Fungi</taxon>
        <taxon>Dikarya</taxon>
        <taxon>Basidiomycota</taxon>
        <taxon>Agaricomycotina</taxon>
        <taxon>Tremellomycetes</taxon>
        <taxon>Cystofilobasidiales</taxon>
        <taxon>Mrakiaceae</taxon>
        <taxon>Phaffia</taxon>
    </lineage>
</organism>
<dbReference type="EMBL" id="LN483124">
    <property type="protein sequence ID" value="CED82365.1"/>
    <property type="molecule type" value="Genomic_DNA"/>
</dbReference>
<dbReference type="AlphaFoldDB" id="A0A0F7SPF6"/>
<accession>A0A0F7SPF6</accession>
<evidence type="ECO:0000313" key="1">
    <source>
        <dbReference type="EMBL" id="CED82365.1"/>
    </source>
</evidence>
<name>A0A0F7SPF6_PHARH</name>
<protein>
    <submittedName>
        <fullName evidence="1">Uncharacterized protein</fullName>
    </submittedName>
</protein>
<proteinExistence type="predicted"/>
<reference evidence="1" key="1">
    <citation type="submission" date="2014-08" db="EMBL/GenBank/DDBJ databases">
        <authorList>
            <person name="Sharma Rahul"/>
            <person name="Thines Marco"/>
        </authorList>
    </citation>
    <scope>NUCLEOTIDE SEQUENCE</scope>
</reference>
<sequence length="50" mass="5252">MSLQDQDTLALSTELTEEDVNVGLRLAIDQAMKSLGEGGIPIGASYPLCS</sequence>